<dbReference type="InterPro" id="IPR012486">
    <property type="entry name" value="Far11/STRP_N"/>
</dbReference>
<comment type="similarity">
    <text evidence="1">Belongs to the STRIP family.</text>
</comment>
<reference evidence="5 6" key="1">
    <citation type="submission" date="2023-02" db="EMBL/GenBank/DDBJ databases">
        <title>LHISI_Scaffold_Assembly.</title>
        <authorList>
            <person name="Stuart O.P."/>
            <person name="Cleave R."/>
            <person name="Magrath M.J.L."/>
            <person name="Mikheyev A.S."/>
        </authorList>
    </citation>
    <scope>NUCLEOTIDE SEQUENCE [LARGE SCALE GENOMIC DNA]</scope>
    <source>
        <strain evidence="5">Daus_M_001</strain>
        <tissue evidence="5">Leg muscle</tissue>
    </source>
</reference>
<organism evidence="5 6">
    <name type="scientific">Dryococelus australis</name>
    <dbReference type="NCBI Taxonomy" id="614101"/>
    <lineage>
        <taxon>Eukaryota</taxon>
        <taxon>Metazoa</taxon>
        <taxon>Ecdysozoa</taxon>
        <taxon>Arthropoda</taxon>
        <taxon>Hexapoda</taxon>
        <taxon>Insecta</taxon>
        <taxon>Pterygota</taxon>
        <taxon>Neoptera</taxon>
        <taxon>Polyneoptera</taxon>
        <taxon>Phasmatodea</taxon>
        <taxon>Verophasmatodea</taxon>
        <taxon>Anareolatae</taxon>
        <taxon>Phasmatidae</taxon>
        <taxon>Eurycanthinae</taxon>
        <taxon>Dryococelus</taxon>
    </lineage>
</organism>
<dbReference type="Pfam" id="PF11882">
    <property type="entry name" value="DUF3402"/>
    <property type="match status" value="2"/>
</dbReference>
<dbReference type="InterPro" id="IPR021819">
    <property type="entry name" value="Far11/STRP_C"/>
</dbReference>
<evidence type="ECO:0000256" key="2">
    <source>
        <dbReference type="SAM" id="MobiDB-lite"/>
    </source>
</evidence>
<feature type="compositionally biased region" description="Pro residues" evidence="2">
    <location>
        <begin position="582"/>
        <end position="592"/>
    </location>
</feature>
<dbReference type="EMBL" id="JARBHB010000008">
    <property type="protein sequence ID" value="KAJ8876477.1"/>
    <property type="molecule type" value="Genomic_DNA"/>
</dbReference>
<name>A0ABQ9GWS3_9NEOP</name>
<evidence type="ECO:0000313" key="5">
    <source>
        <dbReference type="EMBL" id="KAJ8876477.1"/>
    </source>
</evidence>
<feature type="domain" description="Far11/STRP N-terminal" evidence="3">
    <location>
        <begin position="248"/>
        <end position="547"/>
    </location>
</feature>
<accession>A0ABQ9GWS3</accession>
<evidence type="ECO:0000259" key="3">
    <source>
        <dbReference type="SMART" id="SM01292"/>
    </source>
</evidence>
<keyword evidence="6" id="KW-1185">Reference proteome</keyword>
<dbReference type="PANTHER" id="PTHR13239:SF4">
    <property type="entry name" value="AT25231P"/>
    <property type="match status" value="1"/>
</dbReference>
<evidence type="ECO:0000259" key="4">
    <source>
        <dbReference type="SMART" id="SM01293"/>
    </source>
</evidence>
<proteinExistence type="inferred from homology"/>
<dbReference type="Pfam" id="PF07923">
    <property type="entry name" value="N1221"/>
    <property type="match status" value="1"/>
</dbReference>
<protein>
    <recommendedName>
        <fullName evidence="7">Striatin-interacting protein 1</fullName>
    </recommendedName>
</protein>
<evidence type="ECO:0008006" key="7">
    <source>
        <dbReference type="Google" id="ProtNLM"/>
    </source>
</evidence>
<dbReference type="InterPro" id="IPR040185">
    <property type="entry name" value="Far11/STRP"/>
</dbReference>
<comment type="caution">
    <text evidence="5">The sequence shown here is derived from an EMBL/GenBank/DDBJ whole genome shotgun (WGS) entry which is preliminary data.</text>
</comment>
<sequence>MPGVKWTEFPEGMGSMMLRMAAQPGNAVVDAILLDGIRDHHIPVVEIGIGRMTEEQMEERELERIIKQAKIVFLGNMVEEGKCKEWGKFFMYVRKLRGGEGIPLLKVSNDRYATNHQEKSEMLQGKQVNACFVDFEKAFDKVPHGTLMRKMEALIPDKRVVEWIGDFLRGRRQRAKVVQALSGEGMVTSGNFRICCGSMGHLRGGGGARAGEEQQGMDANGNGKRGGLTKLRDIFCRQRQDSDSGPECPDLDFAYQDSDLLVNELAELYSYTEQPEFQLNVKAFEDLMHEFKHVPYWQKLSVNQHKSVILKLLDQLEVSNKSIRMKAARCILYLAQGCWAELQSDAEQQMWTRRNVTLLYECGVFSAFVEVLNIEIENSTAATTALRKLAVSLADSTDLRVVLSVMYIMIEVLRLVKEEEDDDAPTIYCESFRCELASPIGDELLTVKLLGMVTRFCSGSAPHFPMKKVLLVLWKSVLLTLGGVDALREIKENYRLAAGLSVTQDTMEVARTMRASSPPASAADLLEAQNQKRNNRPFRRSLMKQSSLDEPMGMDYEGSDQADEEMHAFEERQAMEEAGEIPQPPSPRPSTPMPMKNKGLPWTPKARQKDLDQFLENTKKTEIQILKEEEIARNPISTKEPIVPLTPTEVLYQGMLPNLPQYMIALLKILLAAAPTSKAKTDSINIMADVLPEEMPITVLQSMKLGIDVNRHKEIIVKAVSAILLLLLKHFKLNHIYQFEFMSQHLVFANCIPLVLKFFNQNIMAYVGAKNTIPILDFPSCVIGDQPELTAESLEIGDSQQYSWRNIFSCINLLRILNKLTKWKHSRIMMLVVFKSAPILKRTLKVRHAMMQLYVLKLLKMQTKYLGRQWRKSNMKTMSAIYQKVRHRLNDDWAYGNDLDARPWDFQAEECALRACVDRFNNRRYGNNSKDPDFEPLDTCITSVLGQPFELTDYFKQHYEVWLQREVFETSFGDFF</sequence>
<gene>
    <name evidence="5" type="ORF">PR048_020922</name>
</gene>
<feature type="compositionally biased region" description="Basic residues" evidence="2">
    <location>
        <begin position="533"/>
        <end position="542"/>
    </location>
</feature>
<feature type="compositionally biased region" description="Basic and acidic residues" evidence="2">
    <location>
        <begin position="564"/>
        <end position="575"/>
    </location>
</feature>
<dbReference type="Proteomes" id="UP001159363">
    <property type="component" value="Chromosome 7"/>
</dbReference>
<feature type="domain" description="Far11/STRP C-terminal" evidence="4">
    <location>
        <begin position="604"/>
        <end position="959"/>
    </location>
</feature>
<dbReference type="SMART" id="SM01292">
    <property type="entry name" value="N1221"/>
    <property type="match status" value="1"/>
</dbReference>
<feature type="region of interest" description="Disordered" evidence="2">
    <location>
        <begin position="528"/>
        <end position="602"/>
    </location>
</feature>
<evidence type="ECO:0000256" key="1">
    <source>
        <dbReference type="ARBA" id="ARBA00007062"/>
    </source>
</evidence>
<dbReference type="SMART" id="SM01293">
    <property type="entry name" value="DUF3402"/>
    <property type="match status" value="1"/>
</dbReference>
<dbReference type="PANTHER" id="PTHR13239">
    <property type="entry name" value="PROTEIN REQUIRED FOR HYPHAL ANASTOMOSIS HAM-2"/>
    <property type="match status" value="1"/>
</dbReference>
<evidence type="ECO:0000313" key="6">
    <source>
        <dbReference type="Proteomes" id="UP001159363"/>
    </source>
</evidence>